<feature type="binding site" evidence="11">
    <location>
        <position position="221"/>
    </location>
    <ligand>
        <name>Zn(2+)</name>
        <dbReference type="ChEBI" id="CHEBI:29105"/>
        <note>catalytic</note>
    </ligand>
</feature>
<feature type="binding site" evidence="11">
    <location>
        <position position="429"/>
    </location>
    <ligand>
        <name>Zn(2+)</name>
        <dbReference type="ChEBI" id="CHEBI:29105"/>
        <note>catalytic</note>
    </ligand>
</feature>
<evidence type="ECO:0000256" key="3">
    <source>
        <dbReference type="ARBA" id="ARBA00022525"/>
    </source>
</evidence>
<evidence type="ECO:0000313" key="15">
    <source>
        <dbReference type="Proteomes" id="UP000623687"/>
    </source>
</evidence>
<evidence type="ECO:0000256" key="9">
    <source>
        <dbReference type="ARBA" id="ARBA00023145"/>
    </source>
</evidence>
<feature type="region of interest" description="Disordered" evidence="13">
    <location>
        <begin position="593"/>
        <end position="627"/>
    </location>
</feature>
<dbReference type="RefSeq" id="XP_036627202.1">
    <property type="nucleotide sequence ID" value="XM_036781347.1"/>
</dbReference>
<evidence type="ECO:0000256" key="10">
    <source>
        <dbReference type="PIRSR" id="PIRSR601842-1"/>
    </source>
</evidence>
<evidence type="ECO:0000256" key="12">
    <source>
        <dbReference type="RuleBase" id="RU364017"/>
    </source>
</evidence>
<feature type="chain" id="PRO_5034456869" description="Extracellular metalloproteinase" evidence="12">
    <location>
        <begin position="24"/>
        <end position="627"/>
    </location>
</feature>
<dbReference type="PANTHER" id="PTHR33478:SF1">
    <property type="entry name" value="EXTRACELLULAR METALLOPROTEINASE MEP"/>
    <property type="match status" value="1"/>
</dbReference>
<dbReference type="GeneID" id="59381685"/>
<gene>
    <name evidence="14" type="ORF">PC9H_011867</name>
</gene>
<keyword evidence="15" id="KW-1185">Reference proteome</keyword>
<dbReference type="PRINTS" id="PR00999">
    <property type="entry name" value="FUNGALYSIN"/>
</dbReference>
<evidence type="ECO:0000256" key="7">
    <source>
        <dbReference type="ARBA" id="ARBA00022833"/>
    </source>
</evidence>
<sequence length="627" mass="68375">MVAFNRFFSAVFLAVAYASVSQAVPFEQDVKHATHRVREIGRGLKVEVFHPPTSYSTFGDGISGPLLKGGDLKSQTIAAVRERIGVDEASITFKSGYSQSSESFGYVKQQHNDIPFANAVANVAFKDNKLVAFGSSFVKPKKIASSTPIISLDKAISIAENALEGKRNEHPAGLEYYVTPGGSVVLTHVVQVQNEATDAWFEAFVDAHSGDVVSVTDFVADASYHVLPINKMVIPEGLETIVDPQITTASPNGWHNDGSSESDSTTGNNVVAYKGSQSSLTKESSEGHVYTYVVDPDTEPNTTNNLDAARTNAFYVSNMIHDITYLYGFTEAAYNFQNTNFDKGGKAEDKVLMSVQDSSGTNNANFATPPDGQSGRCRMYLWTMTTPRRDGSFENDIIAHELTHGLTNRMTGGGTGRCLQTTEAGGMGEGWSDAFADWLWQKNGTIQDYKLGWYVYKPEGIRAYPYSTDPAVNPLKYSNVKGNYAVHSIGTVWANMLHNVHAALLADHGYSETAFTNPDAQADAGNVVFMRLFIDALAIQPCNPTFVNARDAWLQADVNRYEGTHKCLIWKVFASKGLGANADKFVDNFDVPTECKDSAEEGGEPEEPEIPEVPEEEETISPGEGWL</sequence>
<feature type="compositionally biased region" description="Acidic residues" evidence="13">
    <location>
        <begin position="600"/>
        <end position="619"/>
    </location>
</feature>
<keyword evidence="4 12" id="KW-0645">Protease</keyword>
<evidence type="ECO:0000256" key="13">
    <source>
        <dbReference type="SAM" id="MobiDB-lite"/>
    </source>
</evidence>
<keyword evidence="12" id="KW-0732">Signal</keyword>
<protein>
    <recommendedName>
        <fullName evidence="12">Extracellular metalloproteinase</fullName>
        <ecNumber evidence="12">3.4.24.-</ecNumber>
    </recommendedName>
    <alternativeName>
        <fullName evidence="12">Fungalysin</fullName>
    </alternativeName>
</protein>
<keyword evidence="6 12" id="KW-0378">Hydrolase</keyword>
<dbReference type="InterPro" id="IPR001842">
    <property type="entry name" value="Peptidase_M36"/>
</dbReference>
<dbReference type="GO" id="GO:0008270">
    <property type="term" value="F:zinc ion binding"/>
    <property type="evidence" value="ECO:0007669"/>
    <property type="project" value="InterPro"/>
</dbReference>
<feature type="binding site" evidence="11">
    <location>
        <position position="400"/>
    </location>
    <ligand>
        <name>Zn(2+)</name>
        <dbReference type="ChEBI" id="CHEBI:29105"/>
        <note>catalytic</note>
    </ligand>
</feature>
<dbReference type="Gene3D" id="1.10.390.10">
    <property type="entry name" value="Neutral Protease Domain 2"/>
    <property type="match status" value="1"/>
</dbReference>
<comment type="subcellular location">
    <subcellularLocation>
        <location evidence="1 12">Secreted</location>
    </subcellularLocation>
</comment>
<keyword evidence="5 11" id="KW-0479">Metal-binding</keyword>
<proteinExistence type="inferred from homology"/>
<dbReference type="Gene3D" id="3.10.170.10">
    <property type="match status" value="1"/>
</dbReference>
<evidence type="ECO:0000256" key="1">
    <source>
        <dbReference type="ARBA" id="ARBA00004613"/>
    </source>
</evidence>
<dbReference type="Pfam" id="PF02128">
    <property type="entry name" value="Peptidase_M36"/>
    <property type="match status" value="1"/>
</dbReference>
<comment type="cofactor">
    <cofactor evidence="11">
        <name>Zn(2+)</name>
        <dbReference type="ChEBI" id="CHEBI:29105"/>
    </cofactor>
    <text evidence="11">Binds 1 zinc ion per subunit.</text>
</comment>
<dbReference type="EMBL" id="JACETU010000009">
    <property type="protein sequence ID" value="KAF7421344.1"/>
    <property type="molecule type" value="Genomic_DNA"/>
</dbReference>
<dbReference type="PANTHER" id="PTHR33478">
    <property type="entry name" value="EXTRACELLULAR METALLOPROTEINASE MEP"/>
    <property type="match status" value="1"/>
</dbReference>
<keyword evidence="3 12" id="KW-0964">Secreted</keyword>
<dbReference type="GO" id="GO:0006508">
    <property type="term" value="P:proteolysis"/>
    <property type="evidence" value="ECO:0007669"/>
    <property type="project" value="UniProtKB-KW"/>
</dbReference>
<comment type="similarity">
    <text evidence="2 12">Belongs to the peptidase M36 family.</text>
</comment>
<dbReference type="GO" id="GO:0005615">
    <property type="term" value="C:extracellular space"/>
    <property type="evidence" value="ECO:0007669"/>
    <property type="project" value="InterPro"/>
</dbReference>
<evidence type="ECO:0000256" key="6">
    <source>
        <dbReference type="ARBA" id="ARBA00022801"/>
    </source>
</evidence>
<organism evidence="14 15">
    <name type="scientific">Pleurotus ostreatus</name>
    <name type="common">Oyster mushroom</name>
    <name type="synonym">White-rot fungus</name>
    <dbReference type="NCBI Taxonomy" id="5322"/>
    <lineage>
        <taxon>Eukaryota</taxon>
        <taxon>Fungi</taxon>
        <taxon>Dikarya</taxon>
        <taxon>Basidiomycota</taxon>
        <taxon>Agaricomycotina</taxon>
        <taxon>Agaricomycetes</taxon>
        <taxon>Agaricomycetidae</taxon>
        <taxon>Agaricales</taxon>
        <taxon>Pleurotineae</taxon>
        <taxon>Pleurotaceae</taxon>
        <taxon>Pleurotus</taxon>
    </lineage>
</organism>
<feature type="region of interest" description="Disordered" evidence="13">
    <location>
        <begin position="246"/>
        <end position="269"/>
    </location>
</feature>
<dbReference type="InterPro" id="IPR027268">
    <property type="entry name" value="Peptidase_M4/M1_CTD_sf"/>
</dbReference>
<name>A0A8H6ZJL2_PLEOS</name>
<dbReference type="EC" id="3.4.24.-" evidence="12"/>
<feature type="signal peptide" evidence="12">
    <location>
        <begin position="1"/>
        <end position="23"/>
    </location>
</feature>
<feature type="active site" evidence="10">
    <location>
        <position position="401"/>
    </location>
</feature>
<dbReference type="AlphaFoldDB" id="A0A8H6ZJL2"/>
<evidence type="ECO:0000256" key="11">
    <source>
        <dbReference type="PIRSR" id="PIRSR601842-2"/>
    </source>
</evidence>
<dbReference type="OrthoDB" id="3227768at2759"/>
<keyword evidence="8 12" id="KW-0482">Metalloprotease</keyword>
<keyword evidence="9 12" id="KW-0865">Zymogen</keyword>
<reference evidence="14" key="1">
    <citation type="submission" date="2019-07" db="EMBL/GenBank/DDBJ databases">
        <authorList>
            <person name="Palmer J.M."/>
        </authorList>
    </citation>
    <scope>NUCLEOTIDE SEQUENCE</scope>
    <source>
        <strain evidence="14">PC9</strain>
    </source>
</reference>
<dbReference type="VEuPathDB" id="FungiDB:PC9H_011867"/>
<dbReference type="GO" id="GO:0004222">
    <property type="term" value="F:metalloendopeptidase activity"/>
    <property type="evidence" value="ECO:0007669"/>
    <property type="project" value="InterPro"/>
</dbReference>
<feature type="binding site" evidence="11">
    <location>
        <position position="404"/>
    </location>
    <ligand>
        <name>Zn(2+)</name>
        <dbReference type="ChEBI" id="CHEBI:29105"/>
        <note>catalytic</note>
    </ligand>
</feature>
<dbReference type="Proteomes" id="UP000623687">
    <property type="component" value="Unassembled WGS sequence"/>
</dbReference>
<evidence type="ECO:0000256" key="8">
    <source>
        <dbReference type="ARBA" id="ARBA00023049"/>
    </source>
</evidence>
<dbReference type="InterPro" id="IPR050371">
    <property type="entry name" value="Fungal_virulence_M36"/>
</dbReference>
<evidence type="ECO:0000256" key="2">
    <source>
        <dbReference type="ARBA" id="ARBA00006006"/>
    </source>
</evidence>
<evidence type="ECO:0000256" key="4">
    <source>
        <dbReference type="ARBA" id="ARBA00022670"/>
    </source>
</evidence>
<keyword evidence="7 11" id="KW-0862">Zinc</keyword>
<dbReference type="SUPFAM" id="SSF55486">
    <property type="entry name" value="Metalloproteases ('zincins'), catalytic domain"/>
    <property type="match status" value="1"/>
</dbReference>
<evidence type="ECO:0000313" key="14">
    <source>
        <dbReference type="EMBL" id="KAF7421344.1"/>
    </source>
</evidence>
<evidence type="ECO:0000256" key="5">
    <source>
        <dbReference type="ARBA" id="ARBA00022723"/>
    </source>
</evidence>
<dbReference type="CDD" id="cd09596">
    <property type="entry name" value="M36"/>
    <property type="match status" value="1"/>
</dbReference>
<comment type="caution">
    <text evidence="14">The sequence shown here is derived from an EMBL/GenBank/DDBJ whole genome shotgun (WGS) entry which is preliminary data.</text>
</comment>
<accession>A0A8H6ZJL2</accession>